<organism evidence="1">
    <name type="scientific">Amphimedon queenslandica</name>
    <name type="common">Sponge</name>
    <dbReference type="NCBI Taxonomy" id="400682"/>
    <lineage>
        <taxon>Eukaryota</taxon>
        <taxon>Metazoa</taxon>
        <taxon>Porifera</taxon>
        <taxon>Demospongiae</taxon>
        <taxon>Heteroscleromorpha</taxon>
        <taxon>Haplosclerida</taxon>
        <taxon>Niphatidae</taxon>
        <taxon>Amphimedon</taxon>
    </lineage>
</organism>
<reference evidence="1" key="1">
    <citation type="submission" date="2017-05" db="UniProtKB">
        <authorList>
            <consortium name="EnsemblMetazoa"/>
        </authorList>
    </citation>
    <scope>IDENTIFICATION</scope>
</reference>
<dbReference type="EnsemblMetazoa" id="Aqu2.1.08887_001">
    <property type="protein sequence ID" value="Aqu2.1.08887_001"/>
    <property type="gene ID" value="Aqu2.1.08887"/>
</dbReference>
<protein>
    <recommendedName>
        <fullName evidence="2">DUF659 domain-containing protein</fullName>
    </recommendedName>
</protein>
<dbReference type="AlphaFoldDB" id="A0A1X7T352"/>
<evidence type="ECO:0008006" key="2">
    <source>
        <dbReference type="Google" id="ProtNLM"/>
    </source>
</evidence>
<proteinExistence type="predicted"/>
<accession>A0A1X7T352</accession>
<sequence>MHYIVNEWDIPMSKIFRVITDNGSNMVAAFKQHSIKSSPRHSDSIEIRMKKKLI</sequence>
<dbReference type="InParanoid" id="A0A1X7T352"/>
<name>A0A1X7T352_AMPQE</name>
<evidence type="ECO:0000313" key="1">
    <source>
        <dbReference type="EnsemblMetazoa" id="Aqu2.1.08887_001"/>
    </source>
</evidence>